<protein>
    <submittedName>
        <fullName evidence="1">Uncharacterized protein</fullName>
    </submittedName>
</protein>
<dbReference type="PANTHER" id="PTHR10185:SF9">
    <property type="entry name" value="INACTIVE PHOSPHOLIPASE D5"/>
    <property type="match status" value="1"/>
</dbReference>
<organism evidence="1 2">
    <name type="scientific">Neogobius melanostomus</name>
    <name type="common">round goby</name>
    <dbReference type="NCBI Taxonomy" id="47308"/>
    <lineage>
        <taxon>Eukaryota</taxon>
        <taxon>Metazoa</taxon>
        <taxon>Chordata</taxon>
        <taxon>Craniata</taxon>
        <taxon>Vertebrata</taxon>
        <taxon>Euteleostomi</taxon>
        <taxon>Actinopterygii</taxon>
        <taxon>Neopterygii</taxon>
        <taxon>Teleostei</taxon>
        <taxon>Neoteleostei</taxon>
        <taxon>Acanthomorphata</taxon>
        <taxon>Gobiaria</taxon>
        <taxon>Gobiiformes</taxon>
        <taxon>Gobioidei</taxon>
        <taxon>Gobiidae</taxon>
        <taxon>Benthophilinae</taxon>
        <taxon>Neogobiini</taxon>
        <taxon>Neogobius</taxon>
    </lineage>
</organism>
<dbReference type="PANTHER" id="PTHR10185">
    <property type="entry name" value="PHOSPHOLIPASE D - RELATED"/>
    <property type="match status" value="1"/>
</dbReference>
<accession>A0A8C6USK8</accession>
<sequence length="75" mass="8542">MVTDNALYIGNHNWAGSDFAINVGVGLVLMLQNNLKNRARTILGQVRAAFDRDWRSLYKYCDSQLHTSGCMYNKM</sequence>
<dbReference type="AlphaFoldDB" id="A0A8C6USK8"/>
<keyword evidence="2" id="KW-1185">Reference proteome</keyword>
<reference evidence="1" key="2">
    <citation type="submission" date="2025-09" db="UniProtKB">
        <authorList>
            <consortium name="Ensembl"/>
        </authorList>
    </citation>
    <scope>IDENTIFICATION</scope>
</reference>
<dbReference type="Proteomes" id="UP000694523">
    <property type="component" value="Unplaced"/>
</dbReference>
<dbReference type="InterPro" id="IPR050874">
    <property type="entry name" value="Diverse_PLD-related"/>
</dbReference>
<name>A0A8C6USK8_9GOBI</name>
<reference evidence="1" key="1">
    <citation type="submission" date="2025-08" db="UniProtKB">
        <authorList>
            <consortium name="Ensembl"/>
        </authorList>
    </citation>
    <scope>IDENTIFICATION</scope>
</reference>
<proteinExistence type="predicted"/>
<dbReference type="Ensembl" id="ENSNMLT00000043115.1">
    <property type="protein sequence ID" value="ENSNMLP00000038737.1"/>
    <property type="gene ID" value="ENSNMLG00000023886.1"/>
</dbReference>
<evidence type="ECO:0000313" key="2">
    <source>
        <dbReference type="Proteomes" id="UP000694523"/>
    </source>
</evidence>
<evidence type="ECO:0000313" key="1">
    <source>
        <dbReference type="Ensembl" id="ENSNMLP00000038737.1"/>
    </source>
</evidence>